<dbReference type="Pfam" id="PF13384">
    <property type="entry name" value="HTH_23"/>
    <property type="match status" value="1"/>
</dbReference>
<evidence type="ECO:0008006" key="3">
    <source>
        <dbReference type="Google" id="ProtNLM"/>
    </source>
</evidence>
<organism evidence="1 2">
    <name type="scientific">Agrobacterium larrymoorei</name>
    <dbReference type="NCBI Taxonomy" id="160699"/>
    <lineage>
        <taxon>Bacteria</taxon>
        <taxon>Pseudomonadati</taxon>
        <taxon>Pseudomonadota</taxon>
        <taxon>Alphaproteobacteria</taxon>
        <taxon>Hyphomicrobiales</taxon>
        <taxon>Rhizobiaceae</taxon>
        <taxon>Rhizobium/Agrobacterium group</taxon>
        <taxon>Agrobacterium</taxon>
    </lineage>
</organism>
<proteinExistence type="predicted"/>
<dbReference type="SUPFAM" id="SSF46689">
    <property type="entry name" value="Homeodomain-like"/>
    <property type="match status" value="1"/>
</dbReference>
<evidence type="ECO:0000313" key="1">
    <source>
        <dbReference type="EMBL" id="MDQ1185395.1"/>
    </source>
</evidence>
<dbReference type="Proteomes" id="UP001224781">
    <property type="component" value="Unassembled WGS sequence"/>
</dbReference>
<protein>
    <recommendedName>
        <fullName evidence="3">Mor transcription activator domain-containing protein</fullName>
    </recommendedName>
</protein>
<keyword evidence="2" id="KW-1185">Reference proteome</keyword>
<accession>A0ABU0UKC2</accession>
<dbReference type="InterPro" id="IPR009057">
    <property type="entry name" value="Homeodomain-like_sf"/>
</dbReference>
<dbReference type="EMBL" id="JAUTBL010000002">
    <property type="protein sequence ID" value="MDQ1185395.1"/>
    <property type="molecule type" value="Genomic_DNA"/>
</dbReference>
<reference evidence="1 2" key="1">
    <citation type="submission" date="2023-07" db="EMBL/GenBank/DDBJ databases">
        <title>Functional and genomic diversity of the sorghum phyllosphere microbiome.</title>
        <authorList>
            <person name="Shade A."/>
        </authorList>
    </citation>
    <scope>NUCLEOTIDE SEQUENCE [LARGE SCALE GENOMIC DNA]</scope>
    <source>
        <strain evidence="1 2">SORGH_AS_1126</strain>
    </source>
</reference>
<name>A0ABU0UKC2_9HYPH</name>
<sequence length="128" mass="14002">MADMAISSVKNLPASLQDVAETVGIGVALKLIAHFGGTEIKFPKKPADDHPILVALGKDDGKAVCELLAGDFIYIPHGRPRRSLRADVLELERQGKNRATIARMLGISQRWVREVANENPSEEKDLFS</sequence>
<comment type="caution">
    <text evidence="1">The sequence shown here is derived from an EMBL/GenBank/DDBJ whole genome shotgun (WGS) entry which is preliminary data.</text>
</comment>
<gene>
    <name evidence="1" type="ORF">QE408_002538</name>
</gene>
<evidence type="ECO:0000313" key="2">
    <source>
        <dbReference type="Proteomes" id="UP001224781"/>
    </source>
</evidence>